<evidence type="ECO:0008006" key="3">
    <source>
        <dbReference type="Google" id="ProtNLM"/>
    </source>
</evidence>
<evidence type="ECO:0000313" key="1">
    <source>
        <dbReference type="EMBL" id="ABQ60748.1"/>
    </source>
</evidence>
<dbReference type="HOGENOM" id="CLU_112041_1_0_5"/>
<dbReference type="InterPro" id="IPR009562">
    <property type="entry name" value="DUF1178"/>
</dbReference>
<organism evidence="1 2">
    <name type="scientific">Brucella ovis (strain ATCC 25840 / 63/290 / NCTC 10512)</name>
    <dbReference type="NCBI Taxonomy" id="444178"/>
    <lineage>
        <taxon>Bacteria</taxon>
        <taxon>Pseudomonadati</taxon>
        <taxon>Pseudomonadota</taxon>
        <taxon>Alphaproteobacteria</taxon>
        <taxon>Hyphomicrobiales</taxon>
        <taxon>Brucellaceae</taxon>
        <taxon>Brucella/Ochrobactrum group</taxon>
        <taxon>Brucella</taxon>
    </lineage>
</organism>
<accession>A0A0H3APW5</accession>
<evidence type="ECO:0000313" key="2">
    <source>
        <dbReference type="Proteomes" id="UP000006383"/>
    </source>
</evidence>
<dbReference type="Proteomes" id="UP000006383">
    <property type="component" value="Chromosome I"/>
</dbReference>
<dbReference type="Pfam" id="PF06676">
    <property type="entry name" value="DUF1178"/>
    <property type="match status" value="1"/>
</dbReference>
<reference evidence="2" key="1">
    <citation type="journal article" date="2009" name="PLoS ONE">
        <title>Genome degradation in Brucella ovis corresponds with narrowing of its host range and tissue tropism.</title>
        <authorList>
            <person name="Tsolis R.M."/>
            <person name="Seshadri R."/>
            <person name="Santos R.L."/>
            <person name="Sangari F.J."/>
            <person name="Lobo J.M."/>
            <person name="de Jong M.F."/>
            <person name="Ren Q."/>
            <person name="Myers G."/>
            <person name="Brinkac L.M."/>
            <person name="Nelson W.C."/>
            <person name="Deboy R.T."/>
            <person name="Angiuoli S."/>
            <person name="Khouri H."/>
            <person name="Dimitrov G."/>
            <person name="Robinson J.R."/>
            <person name="Mulligan S."/>
            <person name="Walker R.L."/>
            <person name="Elzer P.E."/>
            <person name="Hassan K.A."/>
            <person name="Paulsen I.T."/>
        </authorList>
    </citation>
    <scope>NUCLEOTIDE SEQUENCE [LARGE SCALE GENOMIC DNA]</scope>
    <source>
        <strain evidence="2">ATCC 25840 / 63/290 / NCTC 10512</strain>
    </source>
</reference>
<dbReference type="PIRSF" id="PIRSF032131">
    <property type="entry name" value="UCP032131"/>
    <property type="match status" value="1"/>
</dbReference>
<dbReference type="KEGG" id="bov:BOV_1805"/>
<sequence>MCEPERGCVRSMIRFSLHCDHGHEFEGWFRDNADFERQSEMKLVACPACHSQTVQKSLMAPAVSTSRGREKMAIALNEAQKKVLEEMRALNRQVRENADYVGEKFAEEARKIHFGETQARGIYGEASRDDVHSLLEDGVDILPLPVFPEDQN</sequence>
<keyword evidence="2" id="KW-1185">Reference proteome</keyword>
<name>A0A0H3APW5_BRUO2</name>
<dbReference type="EMBL" id="CP000708">
    <property type="protein sequence ID" value="ABQ60748.1"/>
    <property type="molecule type" value="Genomic_DNA"/>
</dbReference>
<protein>
    <recommendedName>
        <fullName evidence="3">DUF1178 family protein</fullName>
    </recommendedName>
</protein>
<gene>
    <name evidence="1" type="ordered locus">BOV_1805</name>
</gene>
<dbReference type="AlphaFoldDB" id="A0A0H3APW5"/>
<proteinExistence type="predicted"/>